<keyword evidence="1" id="KW-0808">Transferase</keyword>
<protein>
    <submittedName>
        <fullName evidence="1">Histidine kinase</fullName>
    </submittedName>
</protein>
<sequence length="586" mass="66712">MKWYHSVRLKIILGFAIVIVPIVVFLFYNNMYSIRIVREQISSNYDNLLQQYVQSTDQMLNETSLFLYRFVNDPDFTTLYAFGTSSNEYYLTKIRIMSKLTSGIGYFNVTSSIFIYSPVYKDLLLASSDDHNRQTRNITLMADALAQNGDGRWQLVQTPDGYAMVIIASISSELIAGVLVHPDKLIAPLRNWNLGPGGEVAAMDNSHTLLSNTRISADIWGRYAEKNPTQKGNYLLIDDERLSEKMLLVKADSLATGLRLMLAIPETTILRGLPFFQKAIYVTPFGVLIVLFIYFLILQRILVGPFSALVKGMRRIGQGKLDTRLPTARKGEFAYVMAVFNDMADQIRSLKINVYEEKLRVQQAEYKHLQVQINPHFYMNSLNIVYNLAVLKDYQTLKKLALHLADYFRFTVHSNRPHITLDEELQHVANYMEIQRLRYPDNLVFDISVSDELKAAAIPPLTIQPFAENAVIHGFKNRNQPFHLYIQAQITGQGQEREARISIRDTGVGFSAEWLDEFAGADWRIIQDEHVGIWNVIRRLSIFTDDQAKVVLQNAEGGGAEVLIILPLESRLEKGGEDHVQRSTGG</sequence>
<keyword evidence="2" id="KW-1185">Reference proteome</keyword>
<gene>
    <name evidence="1" type="ORF">ACI1P1_15005</name>
</gene>
<dbReference type="EMBL" id="JBJURJ010000009">
    <property type="protein sequence ID" value="MFM9329601.1"/>
    <property type="molecule type" value="Genomic_DNA"/>
</dbReference>
<evidence type="ECO:0000313" key="1">
    <source>
        <dbReference type="EMBL" id="MFM9329601.1"/>
    </source>
</evidence>
<dbReference type="Proteomes" id="UP001631969">
    <property type="component" value="Unassembled WGS sequence"/>
</dbReference>
<evidence type="ECO:0000313" key="2">
    <source>
        <dbReference type="Proteomes" id="UP001631969"/>
    </source>
</evidence>
<keyword evidence="1" id="KW-0418">Kinase</keyword>
<organism evidence="1 2">
    <name type="scientific">Paenibacillus mesotrionivorans</name>
    <dbReference type="NCBI Taxonomy" id="3160968"/>
    <lineage>
        <taxon>Bacteria</taxon>
        <taxon>Bacillati</taxon>
        <taxon>Bacillota</taxon>
        <taxon>Bacilli</taxon>
        <taxon>Bacillales</taxon>
        <taxon>Paenibacillaceae</taxon>
        <taxon>Paenibacillus</taxon>
    </lineage>
</organism>
<accession>A0ACC7NXV4</accession>
<comment type="caution">
    <text evidence="1">The sequence shown here is derived from an EMBL/GenBank/DDBJ whole genome shotgun (WGS) entry which is preliminary data.</text>
</comment>
<proteinExistence type="predicted"/>
<name>A0ACC7NXV4_9BACL</name>
<reference evidence="1" key="1">
    <citation type="submission" date="2024-12" db="EMBL/GenBank/DDBJ databases">
        <authorList>
            <person name="Wu N."/>
        </authorList>
    </citation>
    <scope>NUCLEOTIDE SEQUENCE</scope>
    <source>
        <strain evidence="1">P15</strain>
    </source>
</reference>